<dbReference type="EMBL" id="JAACJK010000163">
    <property type="protein sequence ID" value="KAF5325797.1"/>
    <property type="molecule type" value="Genomic_DNA"/>
</dbReference>
<keyword evidence="3" id="KW-1185">Reference proteome</keyword>
<feature type="compositionally biased region" description="Basic and acidic residues" evidence="1">
    <location>
        <begin position="82"/>
        <end position="92"/>
    </location>
</feature>
<comment type="caution">
    <text evidence="2">The sequence shown here is derived from an EMBL/GenBank/DDBJ whole genome shotgun (WGS) entry which is preliminary data.</text>
</comment>
<feature type="compositionally biased region" description="Basic and acidic residues" evidence="1">
    <location>
        <begin position="135"/>
        <end position="159"/>
    </location>
</feature>
<protein>
    <submittedName>
        <fullName evidence="2">Uncharacterized protein</fullName>
    </submittedName>
</protein>
<feature type="compositionally biased region" description="Pro residues" evidence="1">
    <location>
        <begin position="56"/>
        <end position="71"/>
    </location>
</feature>
<feature type="region of interest" description="Disordered" evidence="1">
    <location>
        <begin position="51"/>
        <end position="344"/>
    </location>
</feature>
<feature type="compositionally biased region" description="Low complexity" evidence="1">
    <location>
        <begin position="174"/>
        <end position="185"/>
    </location>
</feature>
<reference evidence="2 3" key="1">
    <citation type="journal article" date="2020" name="ISME J.">
        <title>Uncovering the hidden diversity of litter-decomposition mechanisms in mushroom-forming fungi.</title>
        <authorList>
            <person name="Floudas D."/>
            <person name="Bentzer J."/>
            <person name="Ahren D."/>
            <person name="Johansson T."/>
            <person name="Persson P."/>
            <person name="Tunlid A."/>
        </authorList>
    </citation>
    <scope>NUCLEOTIDE SEQUENCE [LARGE SCALE GENOMIC DNA]</scope>
    <source>
        <strain evidence="2 3">CBS 175.51</strain>
    </source>
</reference>
<organism evidence="2 3">
    <name type="scientific">Ephemerocybe angulata</name>
    <dbReference type="NCBI Taxonomy" id="980116"/>
    <lineage>
        <taxon>Eukaryota</taxon>
        <taxon>Fungi</taxon>
        <taxon>Dikarya</taxon>
        <taxon>Basidiomycota</taxon>
        <taxon>Agaricomycotina</taxon>
        <taxon>Agaricomycetes</taxon>
        <taxon>Agaricomycetidae</taxon>
        <taxon>Agaricales</taxon>
        <taxon>Agaricineae</taxon>
        <taxon>Psathyrellaceae</taxon>
        <taxon>Ephemerocybe</taxon>
    </lineage>
</organism>
<feature type="compositionally biased region" description="Polar residues" evidence="1">
    <location>
        <begin position="302"/>
        <end position="315"/>
    </location>
</feature>
<evidence type="ECO:0000313" key="2">
    <source>
        <dbReference type="EMBL" id="KAF5325797.1"/>
    </source>
</evidence>
<evidence type="ECO:0000313" key="3">
    <source>
        <dbReference type="Proteomes" id="UP000541558"/>
    </source>
</evidence>
<feature type="compositionally biased region" description="Polar residues" evidence="1">
    <location>
        <begin position="281"/>
        <end position="293"/>
    </location>
</feature>
<proteinExistence type="predicted"/>
<dbReference type="OrthoDB" id="10404981at2759"/>
<gene>
    <name evidence="2" type="ORF">D9611_000608</name>
</gene>
<sequence length="344" mass="38463">MSASHFSNAKNFSIENANMTTSNNYRMPNMFFANQYQSGAVHYQATVAAPGGSITFPPPSPQPLPPAPPRGPDLEAQQQQKEAQRQQQETHYRQQQQEEAQRQQQETHYRQQQQAEALDREGWPQDPQQPPPSDGSREEYWRQKEQYYDDRQKYYEQKQRYYQQRHQQQHPEEYAAQQSPSAPAPHVSDFDQIYGQTPEAHPYPGDYEAAGNSSHHDVEESAYPARPEEQLETPSYFSGAPIQEAPNHAAAASLSIGGQTPPHREGSNPGLDTPREEAHASSATPIATGSSLELNPEVAASSKDNGSATLETPDTSAKKSKRRSWLPKFRLSPGKDSGKKPAGK</sequence>
<dbReference type="AlphaFoldDB" id="A0A8H5F6Y3"/>
<accession>A0A8H5F6Y3</accession>
<feature type="compositionally biased region" description="Basic and acidic residues" evidence="1">
    <location>
        <begin position="99"/>
        <end position="109"/>
    </location>
</feature>
<evidence type="ECO:0000256" key="1">
    <source>
        <dbReference type="SAM" id="MobiDB-lite"/>
    </source>
</evidence>
<name>A0A8H5F6Y3_9AGAR</name>
<dbReference type="Proteomes" id="UP000541558">
    <property type="component" value="Unassembled WGS sequence"/>
</dbReference>